<protein>
    <submittedName>
        <fullName evidence="2">Putative XRE-type DNA-binding protein</fullName>
    </submittedName>
</protein>
<evidence type="ECO:0000313" key="2">
    <source>
        <dbReference type="EMBL" id="ROP83488.1"/>
    </source>
</evidence>
<dbReference type="Gene3D" id="1.10.260.40">
    <property type="entry name" value="lambda repressor-like DNA-binding domains"/>
    <property type="match status" value="1"/>
</dbReference>
<dbReference type="InterPro" id="IPR001387">
    <property type="entry name" value="Cro/C1-type_HTH"/>
</dbReference>
<dbReference type="AlphaFoldDB" id="A0A3N1KYT5"/>
<sequence length="106" mass="11403">MEARQPVGAVAESAFHALGLPDADDLVLRAQLLRRIADVVREQDLTQAQAGALIGMDQPRVSALLNGKITKFSTDRLLRALSDLGQDVELRITPAGRPKGRLHVAA</sequence>
<accession>A0A3N1KYT5</accession>
<dbReference type="GO" id="GO:0003677">
    <property type="term" value="F:DNA binding"/>
    <property type="evidence" value="ECO:0007669"/>
    <property type="project" value="UniProtKB-KW"/>
</dbReference>
<reference evidence="2 3" key="1">
    <citation type="submission" date="2018-11" db="EMBL/GenBank/DDBJ databases">
        <title>Genomic Encyclopedia of Type Strains, Phase IV (KMG-IV): sequencing the most valuable type-strain genomes for metagenomic binning, comparative biology and taxonomic classification.</title>
        <authorList>
            <person name="Goeker M."/>
        </authorList>
    </citation>
    <scope>NUCLEOTIDE SEQUENCE [LARGE SCALE GENOMIC DNA]</scope>
    <source>
        <strain evidence="2 3">DSM 5900</strain>
    </source>
</reference>
<keyword evidence="3" id="KW-1185">Reference proteome</keyword>
<proteinExistence type="predicted"/>
<evidence type="ECO:0000259" key="1">
    <source>
        <dbReference type="SMART" id="SM00530"/>
    </source>
</evidence>
<dbReference type="Proteomes" id="UP000278222">
    <property type="component" value="Unassembled WGS sequence"/>
</dbReference>
<name>A0A3N1KYT5_9PROT</name>
<organism evidence="2 3">
    <name type="scientific">Stella humosa</name>
    <dbReference type="NCBI Taxonomy" id="94"/>
    <lineage>
        <taxon>Bacteria</taxon>
        <taxon>Pseudomonadati</taxon>
        <taxon>Pseudomonadota</taxon>
        <taxon>Alphaproteobacteria</taxon>
        <taxon>Rhodospirillales</taxon>
        <taxon>Stellaceae</taxon>
        <taxon>Stella</taxon>
    </lineage>
</organism>
<dbReference type="EMBL" id="RJKX01000016">
    <property type="protein sequence ID" value="ROP83488.1"/>
    <property type="molecule type" value="Genomic_DNA"/>
</dbReference>
<keyword evidence="2" id="KW-0238">DNA-binding</keyword>
<feature type="domain" description="HTH cro/C1-type" evidence="1">
    <location>
        <begin position="35"/>
        <end position="91"/>
    </location>
</feature>
<dbReference type="InterPro" id="IPR039554">
    <property type="entry name" value="HigA2-like_HTH"/>
</dbReference>
<dbReference type="Pfam" id="PF13744">
    <property type="entry name" value="HTH_37"/>
    <property type="match status" value="1"/>
</dbReference>
<gene>
    <name evidence="2" type="ORF">EDC65_4135</name>
</gene>
<comment type="caution">
    <text evidence="2">The sequence shown here is derived from an EMBL/GenBank/DDBJ whole genome shotgun (WGS) entry which is preliminary data.</text>
</comment>
<dbReference type="CDD" id="cd00093">
    <property type="entry name" value="HTH_XRE"/>
    <property type="match status" value="1"/>
</dbReference>
<evidence type="ECO:0000313" key="3">
    <source>
        <dbReference type="Proteomes" id="UP000278222"/>
    </source>
</evidence>
<dbReference type="InterPro" id="IPR010982">
    <property type="entry name" value="Lambda_DNA-bd_dom_sf"/>
</dbReference>
<dbReference type="SMART" id="SM00530">
    <property type="entry name" value="HTH_XRE"/>
    <property type="match status" value="1"/>
</dbReference>
<dbReference type="SUPFAM" id="SSF47413">
    <property type="entry name" value="lambda repressor-like DNA-binding domains"/>
    <property type="match status" value="1"/>
</dbReference>
<dbReference type="OrthoDB" id="9795596at2"/>